<dbReference type="InterPro" id="IPR019734">
    <property type="entry name" value="TPR_rpt"/>
</dbReference>
<protein>
    <submittedName>
        <fullName evidence="7">Small glutamine-rich tetratricopeptide repeat-containing protein alpha</fullName>
    </submittedName>
</protein>
<dbReference type="PANTHER" id="PTHR45831">
    <property type="entry name" value="LD24721P"/>
    <property type="match status" value="1"/>
</dbReference>
<proteinExistence type="inferred from homology"/>
<reference evidence="7 8" key="1">
    <citation type="submission" date="2013-11" db="EMBL/GenBank/DDBJ databases">
        <title>Genome sequencing of Stegodyphus mimosarum.</title>
        <authorList>
            <person name="Bechsgaard J."/>
        </authorList>
    </citation>
    <scope>NUCLEOTIDE SEQUENCE [LARGE SCALE GENOMIC DNA]</scope>
</reference>
<keyword evidence="8" id="KW-1185">Reference proteome</keyword>
<evidence type="ECO:0000256" key="2">
    <source>
        <dbReference type="ARBA" id="ARBA00022737"/>
    </source>
</evidence>
<evidence type="ECO:0000313" key="7">
    <source>
        <dbReference type="EMBL" id="KFM59041.1"/>
    </source>
</evidence>
<evidence type="ECO:0000256" key="5">
    <source>
        <dbReference type="SAM" id="MobiDB-lite"/>
    </source>
</evidence>
<sequence>MRNMKLILSVIQFLKEEAKKENADTRESLEVAVQCLQTAYDIGDKDSDLLALTCPSLEEIFLKAVPTSEAEEETNSEHSGNRAEAMKNLGNDLMKSNRFHEAVKYYTAAIELDSQNAIYYGNRAAAYSKLNEFQNAIKDCEKAIELDPKYAKAYGRMGLAYASVEQHDQAINAFKKAVEIDPSNESYRSNLKIALEKKEKPSNTPISGLAGLSCVDWHTLFSNPAFRSMASTLMQDPNIISALSAGMSSSLNQVTSNTNSASAPPSNESSGANPNASPGNNRSLEMLIEAGQYLAAQMQAANPDLVEQFRQTTSRNFNPPNQDNKDSTQ</sequence>
<dbReference type="Gene3D" id="1.20.5.420">
    <property type="entry name" value="Immunoglobulin FC, subunit C"/>
    <property type="match status" value="1"/>
</dbReference>
<dbReference type="Pfam" id="PF16546">
    <property type="entry name" value="SGTA_dimer"/>
    <property type="match status" value="1"/>
</dbReference>
<dbReference type="PROSITE" id="PS50005">
    <property type="entry name" value="TPR"/>
    <property type="match status" value="3"/>
</dbReference>
<dbReference type="AlphaFoldDB" id="A0A087T1Q2"/>
<accession>A0A087T1Q2</accession>
<dbReference type="InterPro" id="IPR011990">
    <property type="entry name" value="TPR-like_helical_dom_sf"/>
</dbReference>
<feature type="repeat" description="TPR" evidence="4">
    <location>
        <begin position="83"/>
        <end position="116"/>
    </location>
</feature>
<name>A0A087T1Q2_STEMI</name>
<feature type="domain" description="SGTA homodimerisation" evidence="6">
    <location>
        <begin position="5"/>
        <end position="60"/>
    </location>
</feature>
<dbReference type="Gene3D" id="1.25.40.10">
    <property type="entry name" value="Tetratricopeptide repeat domain"/>
    <property type="match status" value="1"/>
</dbReference>
<dbReference type="GO" id="GO:0006620">
    <property type="term" value="P:post-translational protein targeting to endoplasmic reticulum membrane"/>
    <property type="evidence" value="ECO:0007669"/>
    <property type="project" value="TreeGrafter"/>
</dbReference>
<dbReference type="PROSITE" id="PS50293">
    <property type="entry name" value="TPR_REGION"/>
    <property type="match status" value="1"/>
</dbReference>
<dbReference type="SUPFAM" id="SSF48452">
    <property type="entry name" value="TPR-like"/>
    <property type="match status" value="1"/>
</dbReference>
<gene>
    <name evidence="7" type="ORF">X975_24376</name>
</gene>
<dbReference type="OMA" id="PHNAVYF"/>
<feature type="compositionally biased region" description="Low complexity" evidence="5">
    <location>
        <begin position="256"/>
        <end position="278"/>
    </location>
</feature>
<keyword evidence="2" id="KW-0677">Repeat</keyword>
<feature type="compositionally biased region" description="Polar residues" evidence="5">
    <location>
        <begin position="309"/>
        <end position="322"/>
    </location>
</feature>
<organism evidence="7 8">
    <name type="scientific">Stegodyphus mimosarum</name>
    <name type="common">African social velvet spider</name>
    <dbReference type="NCBI Taxonomy" id="407821"/>
    <lineage>
        <taxon>Eukaryota</taxon>
        <taxon>Metazoa</taxon>
        <taxon>Ecdysozoa</taxon>
        <taxon>Arthropoda</taxon>
        <taxon>Chelicerata</taxon>
        <taxon>Arachnida</taxon>
        <taxon>Araneae</taxon>
        <taxon>Araneomorphae</taxon>
        <taxon>Entelegynae</taxon>
        <taxon>Eresoidea</taxon>
        <taxon>Eresidae</taxon>
        <taxon>Stegodyphus</taxon>
    </lineage>
</organism>
<evidence type="ECO:0000313" key="8">
    <source>
        <dbReference type="Proteomes" id="UP000054359"/>
    </source>
</evidence>
<comment type="similarity">
    <text evidence="1">Belongs to the SGT family.</text>
</comment>
<dbReference type="GO" id="GO:0016020">
    <property type="term" value="C:membrane"/>
    <property type="evidence" value="ECO:0007669"/>
    <property type="project" value="TreeGrafter"/>
</dbReference>
<feature type="region of interest" description="Disordered" evidence="5">
    <location>
        <begin position="251"/>
        <end position="282"/>
    </location>
</feature>
<dbReference type="Proteomes" id="UP000054359">
    <property type="component" value="Unassembled WGS sequence"/>
</dbReference>
<dbReference type="STRING" id="407821.A0A087T1Q2"/>
<dbReference type="InterPro" id="IPR032374">
    <property type="entry name" value="SGTA_dimer"/>
</dbReference>
<feature type="region of interest" description="Disordered" evidence="5">
    <location>
        <begin position="304"/>
        <end position="329"/>
    </location>
</feature>
<dbReference type="EMBL" id="KK112996">
    <property type="protein sequence ID" value="KFM59041.1"/>
    <property type="molecule type" value="Genomic_DNA"/>
</dbReference>
<dbReference type="GO" id="GO:0060090">
    <property type="term" value="F:molecular adaptor activity"/>
    <property type="evidence" value="ECO:0007669"/>
    <property type="project" value="TreeGrafter"/>
</dbReference>
<evidence type="ECO:0000256" key="1">
    <source>
        <dbReference type="ARBA" id="ARBA00008175"/>
    </source>
</evidence>
<feature type="repeat" description="TPR" evidence="4">
    <location>
        <begin position="151"/>
        <end position="184"/>
    </location>
</feature>
<dbReference type="OrthoDB" id="2335338at2759"/>
<evidence type="ECO:0000259" key="6">
    <source>
        <dbReference type="Pfam" id="PF16546"/>
    </source>
</evidence>
<evidence type="ECO:0000256" key="4">
    <source>
        <dbReference type="PROSITE-ProRule" id="PRU00339"/>
    </source>
</evidence>
<evidence type="ECO:0000256" key="3">
    <source>
        <dbReference type="ARBA" id="ARBA00022803"/>
    </source>
</evidence>
<feature type="repeat" description="TPR" evidence="4">
    <location>
        <begin position="117"/>
        <end position="150"/>
    </location>
</feature>
<dbReference type="Pfam" id="PF00515">
    <property type="entry name" value="TPR_1"/>
    <property type="match status" value="3"/>
</dbReference>
<dbReference type="SMART" id="SM00028">
    <property type="entry name" value="TPR"/>
    <property type="match status" value="3"/>
</dbReference>
<feature type="non-terminal residue" evidence="7">
    <location>
        <position position="329"/>
    </location>
</feature>
<dbReference type="GO" id="GO:0072380">
    <property type="term" value="C:TRC complex"/>
    <property type="evidence" value="ECO:0007669"/>
    <property type="project" value="TreeGrafter"/>
</dbReference>
<dbReference type="InterPro" id="IPR047150">
    <property type="entry name" value="SGT"/>
</dbReference>
<keyword evidence="3 4" id="KW-0802">TPR repeat</keyword>
<dbReference type="PANTHER" id="PTHR45831:SF2">
    <property type="entry name" value="LD24721P"/>
    <property type="match status" value="1"/>
</dbReference>